<dbReference type="RefSeq" id="WP_082808142.1">
    <property type="nucleotide sequence ID" value="NZ_ARXU01000007.1"/>
</dbReference>
<evidence type="ECO:0000256" key="1">
    <source>
        <dbReference type="SAM" id="Coils"/>
    </source>
</evidence>
<feature type="coiled-coil region" evidence="1">
    <location>
        <begin position="284"/>
        <end position="311"/>
    </location>
</feature>
<comment type="caution">
    <text evidence="2">The sequence shown here is derived from an EMBL/GenBank/DDBJ whole genome shotgun (WGS) entry which is preliminary data.</text>
</comment>
<keyword evidence="3" id="KW-1185">Reference proteome</keyword>
<name>A0ABR4WBX6_9GAMM</name>
<sequence>MTMQILTVSLYGKNGQRRDVTFKPGSVNIITGASQRGKTSLIHIVEYCLGASECMVAAGHIRDNVDWYAVLLQFPDCQVFIARAAPMPGNKAASPCCLLVEKAVSLPNKSDLRGSTNVDSVVSFLTRKIGVPEHVTEVPEGQTRHPVTIGFRHSRYYLFQSQTEIANNEILFHQQARDRIPQNIKDTLPYFIGAAEDDRLSDMQKLRSLKQDRMRLVKQIKEIDYLKGDGLQKGYALLSEAAELGLYNSSDLIPKDEVLLEHLKAISNWSPSLDAEMDESPDALVALEAENRRLQNQRRSLKIRLREAQEYSSSESGFERAVNDQMLRLQSVGLFEKFDAVPEVCPVCDGPHKGGSKFQSIIKSSLEELSEKLQGVGRTKPRISGYVNQLLEEQSEVNNNIRRIKQSIGKIRLQDGEDELRDDLNTLRSKLAGKCSLYLESVDWSDDSGDLEAQLALLEESISMLSEKLDPVALKERLDAQLNCISEDMTVWAQELGLGYSNHRIRLDASKLTVVADTPDGPVTLDKMGSGENWMGYHVVTYLALAKWFIERSRPVGRFIFFDQPSQVYFPADKSDSGDLSEIEKDEDRIAVKKLFEWIFKIVNELFPDLQVIITDHADIDEPWYQDSIRDKKWRGDYALIPKSWYEDSETTESVFYAHLQELIARCKEEIDYTPVYFIRMIEELGAIKAVSKLVLDSNVSEGFAKLALVGRLDLSVEAVVLEDRWSSLFEEDVIQAAKSKLGKE</sequence>
<organism evidence="2 3">
    <name type="scientific">Alcanivorax jadensis T9</name>
    <dbReference type="NCBI Taxonomy" id="1177181"/>
    <lineage>
        <taxon>Bacteria</taxon>
        <taxon>Pseudomonadati</taxon>
        <taxon>Pseudomonadota</taxon>
        <taxon>Gammaproteobacteria</taxon>
        <taxon>Oceanospirillales</taxon>
        <taxon>Alcanivoracaceae</taxon>
        <taxon>Alcanivorax</taxon>
    </lineage>
</organism>
<dbReference type="Pfam" id="PF12532">
    <property type="entry name" value="DUF3732"/>
    <property type="match status" value="1"/>
</dbReference>
<protein>
    <recommendedName>
        <fullName evidence="4">DUF3732 domain-containing protein</fullName>
    </recommendedName>
</protein>
<gene>
    <name evidence="2" type="ORF">T9A_02132</name>
</gene>
<accession>A0ABR4WBX6</accession>
<dbReference type="Proteomes" id="UP000029443">
    <property type="component" value="Unassembled WGS sequence"/>
</dbReference>
<dbReference type="EMBL" id="ARXU01000007">
    <property type="protein sequence ID" value="KGD60934.1"/>
    <property type="molecule type" value="Genomic_DNA"/>
</dbReference>
<proteinExistence type="predicted"/>
<dbReference type="InterPro" id="IPR022205">
    <property type="entry name" value="DUF3732"/>
</dbReference>
<keyword evidence="1" id="KW-0175">Coiled coil</keyword>
<evidence type="ECO:0000313" key="3">
    <source>
        <dbReference type="Proteomes" id="UP000029443"/>
    </source>
</evidence>
<reference evidence="2 3" key="1">
    <citation type="submission" date="2012-09" db="EMBL/GenBank/DDBJ databases">
        <title>Genome Sequence of alkane-degrading Bacterium Alcanivorax jadensis T9.</title>
        <authorList>
            <person name="Lai Q."/>
            <person name="Shao Z."/>
        </authorList>
    </citation>
    <scope>NUCLEOTIDE SEQUENCE [LARGE SCALE GENOMIC DNA]</scope>
    <source>
        <strain evidence="2 3">T9</strain>
    </source>
</reference>
<evidence type="ECO:0000313" key="2">
    <source>
        <dbReference type="EMBL" id="KGD60934.1"/>
    </source>
</evidence>
<evidence type="ECO:0008006" key="4">
    <source>
        <dbReference type="Google" id="ProtNLM"/>
    </source>
</evidence>